<evidence type="ECO:0000259" key="3">
    <source>
        <dbReference type="SMART" id="SM00646"/>
    </source>
</evidence>
<proteinExistence type="predicted"/>
<keyword evidence="2" id="KW-0812">Transmembrane</keyword>
<feature type="transmembrane region" description="Helical" evidence="2">
    <location>
        <begin position="38"/>
        <end position="59"/>
    </location>
</feature>
<dbReference type="EMBL" id="JAUSUX010000012">
    <property type="protein sequence ID" value="MDQ0286712.1"/>
    <property type="molecule type" value="Genomic_DNA"/>
</dbReference>
<accession>A0ABU0B1V1</accession>
<dbReference type="PANTHER" id="PTHR30404:SF0">
    <property type="entry name" value="N-ACETYLMURAMOYL-L-ALANINE AMIDASE AMIC"/>
    <property type="match status" value="1"/>
</dbReference>
<dbReference type="InterPro" id="IPR002508">
    <property type="entry name" value="MurNAc-LAA_cat"/>
</dbReference>
<dbReference type="RefSeq" id="WP_307402264.1">
    <property type="nucleotide sequence ID" value="NZ_JAUSUX010000012.1"/>
</dbReference>
<keyword evidence="5" id="KW-1185">Reference proteome</keyword>
<keyword evidence="2" id="KW-0472">Membrane</keyword>
<dbReference type="Proteomes" id="UP001225644">
    <property type="component" value="Unassembled WGS sequence"/>
</dbReference>
<feature type="domain" description="MurNAc-LAA" evidence="3">
    <location>
        <begin position="150"/>
        <end position="260"/>
    </location>
</feature>
<keyword evidence="1 4" id="KW-0378">Hydrolase</keyword>
<comment type="caution">
    <text evidence="4">The sequence shown here is derived from an EMBL/GenBank/DDBJ whole genome shotgun (WGS) entry which is preliminary data.</text>
</comment>
<evidence type="ECO:0000313" key="5">
    <source>
        <dbReference type="Proteomes" id="UP001225644"/>
    </source>
</evidence>
<dbReference type="PANTHER" id="PTHR30404">
    <property type="entry name" value="N-ACETYLMURAMOYL-L-ALANINE AMIDASE"/>
    <property type="match status" value="1"/>
</dbReference>
<reference evidence="4 5" key="1">
    <citation type="submission" date="2023-07" db="EMBL/GenBank/DDBJ databases">
        <title>Genomic Encyclopedia of Type Strains, Phase IV (KMG-IV): sequencing the most valuable type-strain genomes for metagenomic binning, comparative biology and taxonomic classification.</title>
        <authorList>
            <person name="Goeker M."/>
        </authorList>
    </citation>
    <scope>NUCLEOTIDE SEQUENCE [LARGE SCALE GENOMIC DNA]</scope>
    <source>
        <strain evidence="4 5">DSM 12396</strain>
    </source>
</reference>
<name>A0ABU0B1V1_9FIRM</name>
<keyword evidence="2" id="KW-1133">Transmembrane helix</keyword>
<evidence type="ECO:0000256" key="1">
    <source>
        <dbReference type="ARBA" id="ARBA00022801"/>
    </source>
</evidence>
<dbReference type="EC" id="3.5.1.28" evidence="4"/>
<dbReference type="Pfam" id="PF01520">
    <property type="entry name" value="Amidase_3"/>
    <property type="match status" value="1"/>
</dbReference>
<evidence type="ECO:0000313" key="4">
    <source>
        <dbReference type="EMBL" id="MDQ0286712.1"/>
    </source>
</evidence>
<gene>
    <name evidence="4" type="ORF">J2Z49_001826</name>
</gene>
<protein>
    <submittedName>
        <fullName evidence="4">N-acetylmuramoyl-L-alanine amidase</fullName>
        <ecNumber evidence="4">3.5.1.28</ecNumber>
    </submittedName>
</protein>
<dbReference type="GO" id="GO:0008745">
    <property type="term" value="F:N-acetylmuramoyl-L-alanine amidase activity"/>
    <property type="evidence" value="ECO:0007669"/>
    <property type="project" value="UniProtKB-EC"/>
</dbReference>
<organism evidence="4 5">
    <name type="scientific">Desulfofundulus luciae</name>
    <dbReference type="NCBI Taxonomy" id="74702"/>
    <lineage>
        <taxon>Bacteria</taxon>
        <taxon>Bacillati</taxon>
        <taxon>Bacillota</taxon>
        <taxon>Clostridia</taxon>
        <taxon>Eubacteriales</taxon>
        <taxon>Peptococcaceae</taxon>
        <taxon>Desulfofundulus</taxon>
    </lineage>
</organism>
<dbReference type="SUPFAM" id="SSF53187">
    <property type="entry name" value="Zn-dependent exopeptidases"/>
    <property type="match status" value="1"/>
</dbReference>
<dbReference type="InterPro" id="IPR050695">
    <property type="entry name" value="N-acetylmuramoyl_amidase_3"/>
</dbReference>
<dbReference type="CDD" id="cd02696">
    <property type="entry name" value="MurNAc-LAA"/>
    <property type="match status" value="1"/>
</dbReference>
<dbReference type="SMART" id="SM00646">
    <property type="entry name" value="Ami_3"/>
    <property type="match status" value="1"/>
</dbReference>
<dbReference type="Gene3D" id="3.40.630.40">
    <property type="entry name" value="Zn-dependent exopeptidases"/>
    <property type="match status" value="1"/>
</dbReference>
<evidence type="ECO:0000256" key="2">
    <source>
        <dbReference type="SAM" id="Phobius"/>
    </source>
</evidence>
<sequence>MVYHIFYCITRSPARVPQPPREVENIRFIILPVQRIKIVLVAVMVVASFWLGLRAIAYARHQASISALSWALAGRVIVVDPGHGGVDPGVVGKNDVLEKDLVLAVGQKLALYLRQGGAGVIMTREGDHDLADPEITGLYKRKRQDLARRVALANNLPADAMVSIHINSFGNPSQYGAQTFTKPASPESRALARAIQDELNRLLKINHRVPLHGDYYILRHSRVPTVIVEIGFITNPREYHLLQDPLYQSKVAWCLYAGIARYFAEEGKVPPVQPK</sequence>